<sequence>MTIPYYYLPIKRELLFTDNTLYMKVKFNLKKYIRLTLTHPTKNFRIYFEKHFHLYVLLRNNIKQVPAILNCILARQLCFEDPSCSAILEIIPRVCGPIPEFKFKNGLFI</sequence>
<dbReference type="SUPFAM" id="SSF110035">
    <property type="entry name" value="GDNF receptor-like"/>
    <property type="match status" value="1"/>
</dbReference>
<protein>
    <submittedName>
        <fullName evidence="1">Uncharacterized protein</fullName>
    </submittedName>
</protein>
<dbReference type="HOGENOM" id="CLU_2186936_0_0_1"/>
<dbReference type="EnsemblMetazoa" id="MESCA005752-RA">
    <property type="protein sequence ID" value="MESCA005752-PA"/>
    <property type="gene ID" value="MESCA005752"/>
</dbReference>
<dbReference type="EMBL" id="CAQQ02049493">
    <property type="status" value="NOT_ANNOTATED_CDS"/>
    <property type="molecule type" value="Genomic_DNA"/>
</dbReference>
<evidence type="ECO:0000313" key="2">
    <source>
        <dbReference type="Proteomes" id="UP000015102"/>
    </source>
</evidence>
<keyword evidence="2" id="KW-1185">Reference proteome</keyword>
<evidence type="ECO:0000313" key="1">
    <source>
        <dbReference type="EnsemblMetazoa" id="MESCA005752-PA"/>
    </source>
</evidence>
<dbReference type="STRING" id="36166.T1GQ51"/>
<dbReference type="Proteomes" id="UP000015102">
    <property type="component" value="Unassembled WGS sequence"/>
</dbReference>
<name>T1GQ51_MEGSC</name>
<reference evidence="2" key="1">
    <citation type="submission" date="2013-02" db="EMBL/GenBank/DDBJ databases">
        <authorList>
            <person name="Hughes D."/>
        </authorList>
    </citation>
    <scope>NUCLEOTIDE SEQUENCE</scope>
    <source>
        <strain>Durham</strain>
        <strain evidence="2">NC isolate 2 -- Noor lab</strain>
    </source>
</reference>
<proteinExistence type="predicted"/>
<accession>T1GQ51</accession>
<dbReference type="InterPro" id="IPR037193">
    <property type="entry name" value="GDNF_alpha"/>
</dbReference>
<dbReference type="AlphaFoldDB" id="T1GQ51"/>
<reference evidence="1" key="2">
    <citation type="submission" date="2015-06" db="UniProtKB">
        <authorList>
            <consortium name="EnsemblMetazoa"/>
        </authorList>
    </citation>
    <scope>IDENTIFICATION</scope>
</reference>
<organism evidence="1 2">
    <name type="scientific">Megaselia scalaris</name>
    <name type="common">Humpbacked fly</name>
    <name type="synonym">Phora scalaris</name>
    <dbReference type="NCBI Taxonomy" id="36166"/>
    <lineage>
        <taxon>Eukaryota</taxon>
        <taxon>Metazoa</taxon>
        <taxon>Ecdysozoa</taxon>
        <taxon>Arthropoda</taxon>
        <taxon>Hexapoda</taxon>
        <taxon>Insecta</taxon>
        <taxon>Pterygota</taxon>
        <taxon>Neoptera</taxon>
        <taxon>Endopterygota</taxon>
        <taxon>Diptera</taxon>
        <taxon>Brachycera</taxon>
        <taxon>Muscomorpha</taxon>
        <taxon>Platypezoidea</taxon>
        <taxon>Phoridae</taxon>
        <taxon>Megaseliini</taxon>
        <taxon>Megaselia</taxon>
    </lineage>
</organism>